<dbReference type="AlphaFoldDB" id="A0AAV9XCZ2"/>
<proteinExistence type="predicted"/>
<accession>A0AAV9XCZ2</accession>
<evidence type="ECO:0000313" key="3">
    <source>
        <dbReference type="Proteomes" id="UP001365542"/>
    </source>
</evidence>
<keyword evidence="3" id="KW-1185">Reference proteome</keyword>
<gene>
    <name evidence="2" type="ORF">TWF694_008794</name>
</gene>
<dbReference type="EMBL" id="JAVHJO010000005">
    <property type="protein sequence ID" value="KAK6539960.1"/>
    <property type="molecule type" value="Genomic_DNA"/>
</dbReference>
<evidence type="ECO:0000313" key="2">
    <source>
        <dbReference type="EMBL" id="KAK6539960.1"/>
    </source>
</evidence>
<organism evidence="2 3">
    <name type="scientific">Orbilia ellipsospora</name>
    <dbReference type="NCBI Taxonomy" id="2528407"/>
    <lineage>
        <taxon>Eukaryota</taxon>
        <taxon>Fungi</taxon>
        <taxon>Dikarya</taxon>
        <taxon>Ascomycota</taxon>
        <taxon>Pezizomycotina</taxon>
        <taxon>Orbiliomycetes</taxon>
        <taxon>Orbiliales</taxon>
        <taxon>Orbiliaceae</taxon>
        <taxon>Orbilia</taxon>
    </lineage>
</organism>
<feature type="region of interest" description="Disordered" evidence="1">
    <location>
        <begin position="106"/>
        <end position="132"/>
    </location>
</feature>
<evidence type="ECO:0008006" key="4">
    <source>
        <dbReference type="Google" id="ProtNLM"/>
    </source>
</evidence>
<feature type="compositionally biased region" description="Low complexity" evidence="1">
    <location>
        <begin position="258"/>
        <end position="269"/>
    </location>
</feature>
<sequence>MNRQYTMLETFDPPGSAACSTCQKLLHNVNRQALPNNGDSEKRHPVSFFDYDEKTLDYGDGKGRLEKPSPHYQSDCCGRYVCALCAQKNPRFIKYCPFCPIKHSRSTTDVNDTTLSDPTLPPPYSPTASTATATDLPPAYSTSLPPLLHHLHPSDSITTLSLRYSIPPSVLRSHNRLYADSLLSGRSYILIPREYYSGPSLSPNPVQSVEESTLKRFQVWTKCVEYDIAKIYLEESGWDFDKAVERWEADESWERINGASSSSSAAGSSRVRAGKATGKAGVSEGMRKGFFR</sequence>
<evidence type="ECO:0000256" key="1">
    <source>
        <dbReference type="SAM" id="MobiDB-lite"/>
    </source>
</evidence>
<feature type="region of interest" description="Disordered" evidence="1">
    <location>
        <begin position="258"/>
        <end position="292"/>
    </location>
</feature>
<protein>
    <recommendedName>
        <fullName evidence="4">LysM domain-containing protein</fullName>
    </recommendedName>
</protein>
<reference evidence="2 3" key="1">
    <citation type="submission" date="2019-10" db="EMBL/GenBank/DDBJ databases">
        <authorList>
            <person name="Palmer J.M."/>
        </authorList>
    </citation>
    <scope>NUCLEOTIDE SEQUENCE [LARGE SCALE GENOMIC DNA]</scope>
    <source>
        <strain evidence="2 3">TWF694</strain>
    </source>
</reference>
<name>A0AAV9XCZ2_9PEZI</name>
<comment type="caution">
    <text evidence="2">The sequence shown here is derived from an EMBL/GenBank/DDBJ whole genome shotgun (WGS) entry which is preliminary data.</text>
</comment>
<dbReference type="Proteomes" id="UP001365542">
    <property type="component" value="Unassembled WGS sequence"/>
</dbReference>